<dbReference type="OrthoDB" id="5378435at2759"/>
<keyword evidence="3" id="KW-1185">Reference proteome</keyword>
<gene>
    <name evidence="2" type="ORF">L211DRAFT_185277</name>
</gene>
<evidence type="ECO:0000256" key="1">
    <source>
        <dbReference type="SAM" id="MobiDB-lite"/>
    </source>
</evidence>
<evidence type="ECO:0000313" key="3">
    <source>
        <dbReference type="Proteomes" id="UP000267821"/>
    </source>
</evidence>
<protein>
    <submittedName>
        <fullName evidence="2">Uncharacterized protein</fullName>
    </submittedName>
</protein>
<organism evidence="2 3">
    <name type="scientific">Terfezia boudieri ATCC MYA-4762</name>
    <dbReference type="NCBI Taxonomy" id="1051890"/>
    <lineage>
        <taxon>Eukaryota</taxon>
        <taxon>Fungi</taxon>
        <taxon>Dikarya</taxon>
        <taxon>Ascomycota</taxon>
        <taxon>Pezizomycotina</taxon>
        <taxon>Pezizomycetes</taxon>
        <taxon>Pezizales</taxon>
        <taxon>Pezizaceae</taxon>
        <taxon>Terfezia</taxon>
    </lineage>
</organism>
<feature type="region of interest" description="Disordered" evidence="1">
    <location>
        <begin position="300"/>
        <end position="330"/>
    </location>
</feature>
<proteinExistence type="predicted"/>
<reference evidence="2 3" key="1">
    <citation type="journal article" date="2018" name="Nat. Ecol. Evol.">
        <title>Pezizomycetes genomes reveal the molecular basis of ectomycorrhizal truffle lifestyle.</title>
        <authorList>
            <person name="Murat C."/>
            <person name="Payen T."/>
            <person name="Noel B."/>
            <person name="Kuo A."/>
            <person name="Morin E."/>
            <person name="Chen J."/>
            <person name="Kohler A."/>
            <person name="Krizsan K."/>
            <person name="Balestrini R."/>
            <person name="Da Silva C."/>
            <person name="Montanini B."/>
            <person name="Hainaut M."/>
            <person name="Levati E."/>
            <person name="Barry K.W."/>
            <person name="Belfiori B."/>
            <person name="Cichocki N."/>
            <person name="Clum A."/>
            <person name="Dockter R.B."/>
            <person name="Fauchery L."/>
            <person name="Guy J."/>
            <person name="Iotti M."/>
            <person name="Le Tacon F."/>
            <person name="Lindquist E.A."/>
            <person name="Lipzen A."/>
            <person name="Malagnac F."/>
            <person name="Mello A."/>
            <person name="Molinier V."/>
            <person name="Miyauchi S."/>
            <person name="Poulain J."/>
            <person name="Riccioni C."/>
            <person name="Rubini A."/>
            <person name="Sitrit Y."/>
            <person name="Splivallo R."/>
            <person name="Traeger S."/>
            <person name="Wang M."/>
            <person name="Zifcakova L."/>
            <person name="Wipf D."/>
            <person name="Zambonelli A."/>
            <person name="Paolocci F."/>
            <person name="Nowrousian M."/>
            <person name="Ottonello S."/>
            <person name="Baldrian P."/>
            <person name="Spatafora J.W."/>
            <person name="Henrissat B."/>
            <person name="Nagy L.G."/>
            <person name="Aury J.M."/>
            <person name="Wincker P."/>
            <person name="Grigoriev I.V."/>
            <person name="Bonfante P."/>
            <person name="Martin F.M."/>
        </authorList>
    </citation>
    <scope>NUCLEOTIDE SEQUENCE [LARGE SCALE GENOMIC DNA]</scope>
    <source>
        <strain evidence="2 3">ATCC MYA-4762</strain>
    </source>
</reference>
<sequence>MQAQPVFSNYIDSHIDELSIYGNSTYLNNHLKKMPTAYIQSQQQQMDYLHQCQGQDVRIAQQEEEYSYGSVGMWGLENMMEGTQKPYSETYQYSRPLLSLATTFEEPTYTPSHMDTNSAISTAHPDAATYSNESSPFMNNYMLPSAPRTPVTPVAAPLLNGQYYTVPGIPGTFVLVPVMARDLEGNYTTVFYPKPTILDSCVEENYSMGFSGLEMGYGQNGTYNVGMQCAPQEQQSFDYFEDKGLYMDDTQDDGPELVGMGLYDEPPELLYSTTATPELARLNTPGFSDGRGLVLEQSFGLPEEEDDEEEIEYEEEEEEEVDGEQQCMRY</sequence>
<evidence type="ECO:0000313" key="2">
    <source>
        <dbReference type="EMBL" id="RPB24264.1"/>
    </source>
</evidence>
<accession>A0A3N4LN04</accession>
<dbReference type="Proteomes" id="UP000267821">
    <property type="component" value="Unassembled WGS sequence"/>
</dbReference>
<name>A0A3N4LN04_9PEZI</name>
<dbReference type="AlphaFoldDB" id="A0A3N4LN04"/>
<feature type="compositionally biased region" description="Acidic residues" evidence="1">
    <location>
        <begin position="302"/>
        <end position="323"/>
    </location>
</feature>
<dbReference type="EMBL" id="ML121542">
    <property type="protein sequence ID" value="RPB24264.1"/>
    <property type="molecule type" value="Genomic_DNA"/>
</dbReference>
<dbReference type="InParanoid" id="A0A3N4LN04"/>